<evidence type="ECO:0000256" key="6">
    <source>
        <dbReference type="ARBA" id="ARBA00022833"/>
    </source>
</evidence>
<comment type="cofactor">
    <cofactor evidence="1">
        <name>Zn(2+)</name>
        <dbReference type="ChEBI" id="CHEBI:29105"/>
    </cofactor>
</comment>
<evidence type="ECO:0000256" key="4">
    <source>
        <dbReference type="ARBA" id="ARBA00022723"/>
    </source>
</evidence>
<evidence type="ECO:0000313" key="10">
    <source>
        <dbReference type="Proteomes" id="UP000617734"/>
    </source>
</evidence>
<dbReference type="PANTHER" id="PTHR11409">
    <property type="entry name" value="ADENOSINE DEAMINASE"/>
    <property type="match status" value="1"/>
</dbReference>
<accession>A0A919FLL0</accession>
<dbReference type="EMBL" id="BNBO01000009">
    <property type="protein sequence ID" value="GHH67410.1"/>
    <property type="molecule type" value="Genomic_DNA"/>
</dbReference>
<dbReference type="GO" id="GO:0006154">
    <property type="term" value="P:adenosine catabolic process"/>
    <property type="evidence" value="ECO:0007669"/>
    <property type="project" value="TreeGrafter"/>
</dbReference>
<dbReference type="GO" id="GO:0046103">
    <property type="term" value="P:inosine biosynthetic process"/>
    <property type="evidence" value="ECO:0007669"/>
    <property type="project" value="TreeGrafter"/>
</dbReference>
<dbReference type="Pfam" id="PF00962">
    <property type="entry name" value="A_deaminase"/>
    <property type="match status" value="1"/>
</dbReference>
<keyword evidence="10" id="KW-1185">Reference proteome</keyword>
<dbReference type="Proteomes" id="UP000617734">
    <property type="component" value="Unassembled WGS sequence"/>
</dbReference>
<dbReference type="AlphaFoldDB" id="A0A919FLL0"/>
<dbReference type="GO" id="GO:0046872">
    <property type="term" value="F:metal ion binding"/>
    <property type="evidence" value="ECO:0007669"/>
    <property type="project" value="UniProtKB-KW"/>
</dbReference>
<keyword evidence="4" id="KW-0479">Metal-binding</keyword>
<organism evidence="9 10">
    <name type="scientific">Kitasatospora indigofera</name>
    <dbReference type="NCBI Taxonomy" id="67307"/>
    <lineage>
        <taxon>Bacteria</taxon>
        <taxon>Bacillati</taxon>
        <taxon>Actinomycetota</taxon>
        <taxon>Actinomycetes</taxon>
        <taxon>Kitasatosporales</taxon>
        <taxon>Streptomycetaceae</taxon>
        <taxon>Kitasatospora</taxon>
    </lineage>
</organism>
<dbReference type="InterPro" id="IPR001365">
    <property type="entry name" value="A_deaminase_dom"/>
</dbReference>
<dbReference type="GO" id="GO:0043103">
    <property type="term" value="P:hypoxanthine salvage"/>
    <property type="evidence" value="ECO:0007669"/>
    <property type="project" value="TreeGrafter"/>
</dbReference>
<dbReference type="InterPro" id="IPR032466">
    <property type="entry name" value="Metal_Hydrolase"/>
</dbReference>
<keyword evidence="7" id="KW-0732">Signal</keyword>
<gene>
    <name evidence="9" type="primary">add</name>
    <name evidence="9" type="ORF">GCM10018781_22620</name>
</gene>
<feature type="domain" description="Adenosine deaminase" evidence="8">
    <location>
        <begin position="162"/>
        <end position="456"/>
    </location>
</feature>
<dbReference type="EC" id="3.5.4.4" evidence="3"/>
<dbReference type="GeneID" id="95352724"/>
<dbReference type="SUPFAM" id="SSF51556">
    <property type="entry name" value="Metallo-dependent hydrolases"/>
    <property type="match status" value="1"/>
</dbReference>
<reference evidence="9" key="2">
    <citation type="submission" date="2020-09" db="EMBL/GenBank/DDBJ databases">
        <authorList>
            <person name="Sun Q."/>
            <person name="Ohkuma M."/>
        </authorList>
    </citation>
    <scope>NUCLEOTIDE SEQUENCE</scope>
    <source>
        <strain evidence="9">JCM 4646</strain>
    </source>
</reference>
<keyword evidence="6" id="KW-0862">Zinc</keyword>
<proteinExistence type="inferred from homology"/>
<evidence type="ECO:0000259" key="8">
    <source>
        <dbReference type="Pfam" id="PF00962"/>
    </source>
</evidence>
<feature type="signal peptide" evidence="7">
    <location>
        <begin position="1"/>
        <end position="29"/>
    </location>
</feature>
<evidence type="ECO:0000256" key="3">
    <source>
        <dbReference type="ARBA" id="ARBA00012784"/>
    </source>
</evidence>
<dbReference type="GO" id="GO:0004000">
    <property type="term" value="F:adenosine deaminase activity"/>
    <property type="evidence" value="ECO:0007669"/>
    <property type="project" value="TreeGrafter"/>
</dbReference>
<reference evidence="9" key="1">
    <citation type="journal article" date="2014" name="Int. J. Syst. Evol. Microbiol.">
        <title>Complete genome sequence of Corynebacterium casei LMG S-19264T (=DSM 44701T), isolated from a smear-ripened cheese.</title>
        <authorList>
            <consortium name="US DOE Joint Genome Institute (JGI-PGF)"/>
            <person name="Walter F."/>
            <person name="Albersmeier A."/>
            <person name="Kalinowski J."/>
            <person name="Ruckert C."/>
        </authorList>
    </citation>
    <scope>NUCLEOTIDE SEQUENCE</scope>
    <source>
        <strain evidence="9">JCM 4646</strain>
    </source>
</reference>
<comment type="caution">
    <text evidence="9">The sequence shown here is derived from an EMBL/GenBank/DDBJ whole genome shotgun (WGS) entry which is preliminary data.</text>
</comment>
<evidence type="ECO:0000256" key="5">
    <source>
        <dbReference type="ARBA" id="ARBA00022801"/>
    </source>
</evidence>
<dbReference type="InterPro" id="IPR006330">
    <property type="entry name" value="Ado/ade_deaminase"/>
</dbReference>
<evidence type="ECO:0000256" key="1">
    <source>
        <dbReference type="ARBA" id="ARBA00001947"/>
    </source>
</evidence>
<evidence type="ECO:0000256" key="2">
    <source>
        <dbReference type="ARBA" id="ARBA00006676"/>
    </source>
</evidence>
<name>A0A919FLL0_9ACTN</name>
<feature type="chain" id="PRO_5036688668" description="adenosine deaminase" evidence="7">
    <location>
        <begin position="30"/>
        <end position="519"/>
    </location>
</feature>
<protein>
    <recommendedName>
        <fullName evidence="3">adenosine deaminase</fullName>
        <ecNumber evidence="3">3.5.4.4</ecNumber>
    </recommendedName>
</protein>
<dbReference type="GO" id="GO:0005829">
    <property type="term" value="C:cytosol"/>
    <property type="evidence" value="ECO:0007669"/>
    <property type="project" value="TreeGrafter"/>
</dbReference>
<keyword evidence="5" id="KW-0378">Hydrolase</keyword>
<sequence>MIRTRRAAAAALATGTALLLSLVPASASADARPGGAPEDRVTRYLHSIRDRPAELRAFFEALPKGGDLHNHLAGAASTELLLQIAVDEGLCIDRATSTAAFAPCAEGSRPAADTLTDEDFRLQVIRAWSMQDFVPGAESGHDHFFATFGKFGPASWTHPGRLLAEVADSAAGQHQSYLETMLTPASDAAAALAAKVGFDSDFEALRQKLLADDGLGQVVRTAIAEADATEAEYRATSHCDGPGAAPGCALTVRFISQASRASTPARVFTQLLVGMELARQDPRFVAVNLVQPEDAPAALENYRLQMQMLDYLHGVYPEAHITLHAGELVPGLVKPEDLRFHIREAVVTGHAERIGHGVDLAYEDDPQELLRLLADRHVAIEVPLTSNAQILGVSGPEHPFPRYRAAHVPVALATDDPGVSRGDITMEYQRAALTYDLDYPALRDLARASLEYAFLPGRSLWADRDGYRPAAECAGDEPGTDHPGAACAALLAGSPKAELEWQQECGFRTFEAGIPRRRP</sequence>
<dbReference type="RefSeq" id="WP_190210694.1">
    <property type="nucleotide sequence ID" value="NZ_BNBO01000009.1"/>
</dbReference>
<evidence type="ECO:0000313" key="9">
    <source>
        <dbReference type="EMBL" id="GHH67410.1"/>
    </source>
</evidence>
<dbReference type="PANTHER" id="PTHR11409:SF43">
    <property type="entry name" value="ADENOSINE DEAMINASE"/>
    <property type="match status" value="1"/>
</dbReference>
<comment type="similarity">
    <text evidence="2">Belongs to the metallo-dependent hydrolases superfamily. Adenosine and AMP deaminases family.</text>
</comment>
<evidence type="ECO:0000256" key="7">
    <source>
        <dbReference type="SAM" id="SignalP"/>
    </source>
</evidence>
<dbReference type="Gene3D" id="3.20.20.140">
    <property type="entry name" value="Metal-dependent hydrolases"/>
    <property type="match status" value="1"/>
</dbReference>